<organism evidence="1 2">
    <name type="scientific">Agaricus bisporus var. burnettii (strain JB137-S8 / ATCC MYA-4627 / FGSC 10392)</name>
    <name type="common">White button mushroom</name>
    <dbReference type="NCBI Taxonomy" id="597362"/>
    <lineage>
        <taxon>Eukaryota</taxon>
        <taxon>Fungi</taxon>
        <taxon>Dikarya</taxon>
        <taxon>Basidiomycota</taxon>
        <taxon>Agaricomycotina</taxon>
        <taxon>Agaricomycetes</taxon>
        <taxon>Agaricomycetidae</taxon>
        <taxon>Agaricales</taxon>
        <taxon>Agaricineae</taxon>
        <taxon>Agaricaceae</taxon>
        <taxon>Agaricus</taxon>
    </lineage>
</organism>
<dbReference type="EMBL" id="JH971423">
    <property type="protein sequence ID" value="EKM74971.1"/>
    <property type="molecule type" value="Genomic_DNA"/>
</dbReference>
<dbReference type="RefSeq" id="XP_007334430.1">
    <property type="nucleotide sequence ID" value="XM_007334368.1"/>
</dbReference>
<keyword evidence="2" id="KW-1185">Reference proteome</keyword>
<sequence>MAQGEGMKKILFVVSPLNVLAKQNVDVLVDAGISAIAVAAENATPATFKEIEQGKYEVVVTNPEILMTSDELGC</sequence>
<protein>
    <submittedName>
        <fullName evidence="1">Uncharacterized protein</fullName>
    </submittedName>
</protein>
<dbReference type="InParanoid" id="K5WI63"/>
<dbReference type="OrthoDB" id="10261556at2759"/>
<name>K5WI63_AGABU</name>
<evidence type="ECO:0000313" key="1">
    <source>
        <dbReference type="EMBL" id="EKM74971.1"/>
    </source>
</evidence>
<dbReference type="InterPro" id="IPR027417">
    <property type="entry name" value="P-loop_NTPase"/>
</dbReference>
<gene>
    <name evidence="1" type="ORF">AGABI1DRAFT_132739</name>
</gene>
<dbReference type="HOGENOM" id="CLU_2687220_0_0_1"/>
<dbReference type="eggNOG" id="ENOG502SXCE">
    <property type="taxonomic scope" value="Eukaryota"/>
</dbReference>
<reference evidence="2" key="1">
    <citation type="journal article" date="2012" name="Proc. Natl. Acad. Sci. U.S.A.">
        <title>Genome sequence of the button mushroom Agaricus bisporus reveals mechanisms governing adaptation to a humic-rich ecological niche.</title>
        <authorList>
            <person name="Morin E."/>
            <person name="Kohler A."/>
            <person name="Baker A.R."/>
            <person name="Foulongne-Oriol M."/>
            <person name="Lombard V."/>
            <person name="Nagy L.G."/>
            <person name="Ohm R.A."/>
            <person name="Patyshakuliyeva A."/>
            <person name="Brun A."/>
            <person name="Aerts A.L."/>
            <person name="Bailey A.M."/>
            <person name="Billette C."/>
            <person name="Coutinho P.M."/>
            <person name="Deakin G."/>
            <person name="Doddapaneni H."/>
            <person name="Floudas D."/>
            <person name="Grimwood J."/>
            <person name="Hilden K."/>
            <person name="Kuees U."/>
            <person name="LaButti K.M."/>
            <person name="Lapidus A."/>
            <person name="Lindquist E.A."/>
            <person name="Lucas S.M."/>
            <person name="Murat C."/>
            <person name="Riley R.W."/>
            <person name="Salamov A.A."/>
            <person name="Schmutz J."/>
            <person name="Subramanian V."/>
            <person name="Woesten H.A.B."/>
            <person name="Xu J."/>
            <person name="Eastwood D.C."/>
            <person name="Foster G.D."/>
            <person name="Sonnenberg A.S."/>
            <person name="Cullen D."/>
            <person name="de Vries R.P."/>
            <person name="Lundell T."/>
            <person name="Hibbett D.S."/>
            <person name="Henrissat B."/>
            <person name="Burton K.S."/>
            <person name="Kerrigan R.W."/>
            <person name="Challen M.P."/>
            <person name="Grigoriev I.V."/>
            <person name="Martin F."/>
        </authorList>
    </citation>
    <scope>NUCLEOTIDE SEQUENCE [LARGE SCALE GENOMIC DNA]</scope>
    <source>
        <strain evidence="2">JB137-S8 / ATCC MYA-4627 / FGSC 10392</strain>
    </source>
</reference>
<dbReference type="Gene3D" id="3.40.50.300">
    <property type="entry name" value="P-loop containing nucleotide triphosphate hydrolases"/>
    <property type="match status" value="1"/>
</dbReference>
<dbReference type="Proteomes" id="UP000008493">
    <property type="component" value="Unassembled WGS sequence"/>
</dbReference>
<accession>K5WI63</accession>
<dbReference type="AlphaFoldDB" id="K5WI63"/>
<dbReference type="GeneID" id="18827760"/>
<proteinExistence type="predicted"/>
<dbReference type="KEGG" id="abp:AGABI1DRAFT132739"/>
<evidence type="ECO:0000313" key="2">
    <source>
        <dbReference type="Proteomes" id="UP000008493"/>
    </source>
</evidence>